<evidence type="ECO:0000313" key="5">
    <source>
        <dbReference type="Proteomes" id="UP001204833"/>
    </source>
</evidence>
<dbReference type="Pfam" id="PF00013">
    <property type="entry name" value="KH_1"/>
    <property type="match status" value="1"/>
</dbReference>
<comment type="caution">
    <text evidence="4">The sequence shown here is derived from an EMBL/GenBank/DDBJ whole genome shotgun (WGS) entry which is preliminary data.</text>
</comment>
<gene>
    <name evidence="4" type="ORF">KGF57_005054</name>
</gene>
<accession>A0AAD5BAL5</accession>
<name>A0AAD5BAL5_9ASCO</name>
<keyword evidence="5" id="KW-1185">Reference proteome</keyword>
<reference evidence="4 5" key="1">
    <citation type="journal article" date="2022" name="DNA Res.">
        <title>Genome analysis of five recently described species of the CUG-Ser clade uncovers Candida theae as a new hybrid lineage with pathogenic potential in the Candida parapsilosis species complex.</title>
        <authorList>
            <person name="Mixao V."/>
            <person name="Del Olmo V."/>
            <person name="Hegedusova E."/>
            <person name="Saus E."/>
            <person name="Pryszcz L."/>
            <person name="Cillingova A."/>
            <person name="Nosek J."/>
            <person name="Gabaldon T."/>
        </authorList>
    </citation>
    <scope>NUCLEOTIDE SEQUENCE [LARGE SCALE GENOMIC DNA]</scope>
    <source>
        <strain evidence="4 5">CBS 12239</strain>
    </source>
</reference>
<protein>
    <recommendedName>
        <fullName evidence="3">K Homology domain-containing protein</fullName>
    </recommendedName>
</protein>
<dbReference type="Proteomes" id="UP001204833">
    <property type="component" value="Unassembled WGS sequence"/>
</dbReference>
<dbReference type="GeneID" id="76153098"/>
<dbReference type="InterPro" id="IPR004088">
    <property type="entry name" value="KH_dom_type_1"/>
</dbReference>
<evidence type="ECO:0000256" key="2">
    <source>
        <dbReference type="SAM" id="MobiDB-lite"/>
    </source>
</evidence>
<feature type="domain" description="K Homology" evidence="3">
    <location>
        <begin position="470"/>
        <end position="550"/>
    </location>
</feature>
<keyword evidence="1" id="KW-0694">RNA-binding</keyword>
<dbReference type="SMART" id="SM00322">
    <property type="entry name" value="KH"/>
    <property type="match status" value="1"/>
</dbReference>
<dbReference type="Pfam" id="PF24563">
    <property type="entry name" value="KH_Mug60-KHD4"/>
    <property type="match status" value="1"/>
</dbReference>
<dbReference type="InterPro" id="IPR004087">
    <property type="entry name" value="KH_dom"/>
</dbReference>
<dbReference type="InterPro" id="IPR056553">
    <property type="entry name" value="KH_Mug60-KHD4"/>
</dbReference>
<evidence type="ECO:0000256" key="1">
    <source>
        <dbReference type="PROSITE-ProRule" id="PRU00117"/>
    </source>
</evidence>
<dbReference type="AlphaFoldDB" id="A0AAD5BAL5"/>
<dbReference type="SUPFAM" id="SSF54791">
    <property type="entry name" value="Eukaryotic type KH-domain (KH-domain type I)"/>
    <property type="match status" value="1"/>
</dbReference>
<sequence>MTATTLTLNLAYSFRIDPKATRKSPGYQTFYETNNGLWKTHLNDLTGESYKVMDNLSKLTSICSEINSGGNLVNHVELVPPSMNNHRIIVHIHGEESFITKSKTKILHSYNYVSSKTTTLDESQYMKIDEEFIHKMNKMCQRYQVEVIINNERSSFSKKGSEPAYSIHIIGQHDNVTFFGTSLKVLIDSHLNNYTIDSYSLPLSLIPLTGGVNLSNFKQIAKQTGSNIYIPDLLPNIFNSNIVTGNFDMTVWITAKYAMDIISTRSILDKTLYKNSQLISKKIKLSQSKLDLTLLHNQQDIIDLMVKHGVFIQLPSLGEENQSIVIQGLTTDAIDECVKDIGSILTHYYTVSGVCTNKNEVMQMCQYTKTCIVEWTGNCYEINGSHKEMKSIIDQLSLLSSTLNVRIEVNNDQKDFISGKKNGKLVKILNQVNNTPSIKFVPYNELRFFIDIESSSSIIGHVIDLIELELPSELKFNIPEVFHKSIIGNGGSMIQSIMKRYNVFIKFSSNFDTSTDVYSLSRQPNVLIKCPRKNMANIPLVKQEIDDLVLKYCMNDVQQQNVSIYYNMRFQILKSQYMMLVNNNKLHLINQYEHDYNSFIDFPNSIDAFKMNNVVEFNIKGSESKIKSCAKQLQSILPSSYEFKFAGNVTKFKQYFKATRAFEDEIVIPFKIILGYDVNVNETPVNSELPYHQIILSYYSDDKIHEAIESMTFWLRDHGFLIYEKGEMDFNSILESSLSSPIKLQRFSNQIPLQSITDVNINMAATTPSGSPTKKYQSKHSAPDTVSSPIKSYMVSPSRQQLMMSSPIRNSTCSPWIGPQSPTKQKWPLQQSPVRFNNNNNYHGFDQLQQPQVKLSPVKFNLEPVLGKGNYVYNV</sequence>
<dbReference type="InterPro" id="IPR036612">
    <property type="entry name" value="KH_dom_type_1_sf"/>
</dbReference>
<organism evidence="4 5">
    <name type="scientific">Candida theae</name>
    <dbReference type="NCBI Taxonomy" id="1198502"/>
    <lineage>
        <taxon>Eukaryota</taxon>
        <taxon>Fungi</taxon>
        <taxon>Dikarya</taxon>
        <taxon>Ascomycota</taxon>
        <taxon>Saccharomycotina</taxon>
        <taxon>Pichiomycetes</taxon>
        <taxon>Debaryomycetaceae</taxon>
        <taxon>Candida/Lodderomyces clade</taxon>
        <taxon>Candida</taxon>
    </lineage>
</organism>
<dbReference type="PROSITE" id="PS50084">
    <property type="entry name" value="KH_TYPE_1"/>
    <property type="match status" value="1"/>
</dbReference>
<dbReference type="EMBL" id="JAIHNG010000175">
    <property type="protein sequence ID" value="KAI5948991.1"/>
    <property type="molecule type" value="Genomic_DNA"/>
</dbReference>
<evidence type="ECO:0000313" key="4">
    <source>
        <dbReference type="EMBL" id="KAI5948991.1"/>
    </source>
</evidence>
<feature type="region of interest" description="Disordered" evidence="2">
    <location>
        <begin position="767"/>
        <end position="790"/>
    </location>
</feature>
<dbReference type="Gene3D" id="3.30.1370.10">
    <property type="entry name" value="K Homology domain, type 1"/>
    <property type="match status" value="1"/>
</dbReference>
<dbReference type="RefSeq" id="XP_051606501.1">
    <property type="nucleotide sequence ID" value="XM_051754629.1"/>
</dbReference>
<proteinExistence type="predicted"/>
<evidence type="ECO:0000259" key="3">
    <source>
        <dbReference type="SMART" id="SM00322"/>
    </source>
</evidence>
<dbReference type="GO" id="GO:0003723">
    <property type="term" value="F:RNA binding"/>
    <property type="evidence" value="ECO:0007669"/>
    <property type="project" value="UniProtKB-UniRule"/>
</dbReference>